<dbReference type="EMBL" id="JAHUZN010000012">
    <property type="protein sequence ID" value="KAG8475733.1"/>
    <property type="molecule type" value="Genomic_DNA"/>
</dbReference>
<keyword evidence="1" id="KW-1133">Transmembrane helix</keyword>
<gene>
    <name evidence="2" type="ORF">CXB51_032525</name>
</gene>
<proteinExistence type="predicted"/>
<dbReference type="OrthoDB" id="1164622at2759"/>
<comment type="caution">
    <text evidence="2">The sequence shown here is derived from an EMBL/GenBank/DDBJ whole genome shotgun (WGS) entry which is preliminary data.</text>
</comment>
<evidence type="ECO:0000313" key="2">
    <source>
        <dbReference type="EMBL" id="KAG8475733.1"/>
    </source>
</evidence>
<evidence type="ECO:0000313" key="3">
    <source>
        <dbReference type="Proteomes" id="UP000701853"/>
    </source>
</evidence>
<dbReference type="AlphaFoldDB" id="A0A8J6CQ06"/>
<keyword evidence="3" id="KW-1185">Reference proteome</keyword>
<accession>A0A8J6CQ06</accession>
<keyword evidence="1" id="KW-0472">Membrane</keyword>
<protein>
    <submittedName>
        <fullName evidence="2">Uncharacterized protein</fullName>
    </submittedName>
</protein>
<name>A0A8J6CQ06_9ROSI</name>
<keyword evidence="1" id="KW-0812">Transmembrane</keyword>
<dbReference type="Proteomes" id="UP000701853">
    <property type="component" value="Chromosome 12"/>
</dbReference>
<organism evidence="2 3">
    <name type="scientific">Gossypium anomalum</name>
    <dbReference type="NCBI Taxonomy" id="47600"/>
    <lineage>
        <taxon>Eukaryota</taxon>
        <taxon>Viridiplantae</taxon>
        <taxon>Streptophyta</taxon>
        <taxon>Embryophyta</taxon>
        <taxon>Tracheophyta</taxon>
        <taxon>Spermatophyta</taxon>
        <taxon>Magnoliopsida</taxon>
        <taxon>eudicotyledons</taxon>
        <taxon>Gunneridae</taxon>
        <taxon>Pentapetalae</taxon>
        <taxon>rosids</taxon>
        <taxon>malvids</taxon>
        <taxon>Malvales</taxon>
        <taxon>Malvaceae</taxon>
        <taxon>Malvoideae</taxon>
        <taxon>Gossypium</taxon>
    </lineage>
</organism>
<feature type="transmembrane region" description="Helical" evidence="1">
    <location>
        <begin position="67"/>
        <end position="88"/>
    </location>
</feature>
<evidence type="ECO:0000256" key="1">
    <source>
        <dbReference type="SAM" id="Phobius"/>
    </source>
</evidence>
<reference evidence="2 3" key="1">
    <citation type="journal article" date="2021" name="bioRxiv">
        <title>The Gossypium anomalum genome as a resource for cotton improvement and evolutionary analysis of hybrid incompatibility.</title>
        <authorList>
            <person name="Grover C.E."/>
            <person name="Yuan D."/>
            <person name="Arick M.A."/>
            <person name="Miller E.R."/>
            <person name="Hu G."/>
            <person name="Peterson D.G."/>
            <person name="Wendel J.F."/>
            <person name="Udall J.A."/>
        </authorList>
    </citation>
    <scope>NUCLEOTIDE SEQUENCE [LARGE SCALE GENOMIC DNA]</scope>
    <source>
        <strain evidence="2">JFW-Udall</strain>
        <tissue evidence="2">Leaf</tissue>
    </source>
</reference>
<sequence length="124" mass="14350">MNIAKSIALDMNVKPTLPTKRLTVDMAITSLKSKFEQLKTFESIFGFLFNSNKLKSLNEKKLRECCVTFYSTFSYEFFLTIPVIMALIERKFFKAKKDFLENIDVDVIINDFASRNALDDIIVD</sequence>